<accession>A0A4S3ZRY9</accession>
<organism evidence="1 2">
    <name type="scientific">Allorhizobium terrae</name>
    <dbReference type="NCBI Taxonomy" id="1848972"/>
    <lineage>
        <taxon>Bacteria</taxon>
        <taxon>Pseudomonadati</taxon>
        <taxon>Pseudomonadota</taxon>
        <taxon>Alphaproteobacteria</taxon>
        <taxon>Hyphomicrobiales</taxon>
        <taxon>Rhizobiaceae</taxon>
        <taxon>Rhizobium/Agrobacterium group</taxon>
        <taxon>Allorhizobium</taxon>
    </lineage>
</organism>
<dbReference type="EMBL" id="SSOA01000009">
    <property type="protein sequence ID" value="THF48401.1"/>
    <property type="molecule type" value="Genomic_DNA"/>
</dbReference>
<name>A0A4S3ZRY9_9HYPH</name>
<comment type="caution">
    <text evidence="1">The sequence shown here is derived from an EMBL/GenBank/DDBJ whole genome shotgun (WGS) entry which is preliminary data.</text>
</comment>
<protein>
    <submittedName>
        <fullName evidence="1">Uncharacterized protein</fullName>
    </submittedName>
</protein>
<evidence type="ECO:0000313" key="1">
    <source>
        <dbReference type="EMBL" id="THF48401.1"/>
    </source>
</evidence>
<reference evidence="1 2" key="1">
    <citation type="submission" date="2019-04" db="EMBL/GenBank/DDBJ databases">
        <title>Rhizobium terrae sp. nov., isolated from a paddy soil.</title>
        <authorList>
            <person name="Lin S.-Y."/>
            <person name="Hameed A."/>
            <person name="Huang H.-I."/>
            <person name="Young C.-C."/>
        </authorList>
    </citation>
    <scope>NUCLEOTIDE SEQUENCE [LARGE SCALE GENOMIC DNA]</scope>
    <source>
        <strain evidence="1 2">CC-HIH110</strain>
    </source>
</reference>
<dbReference type="Proteomes" id="UP000310754">
    <property type="component" value="Unassembled WGS sequence"/>
</dbReference>
<sequence>MSNWLMPYGVVEEWSSNLGSGVLKLSASAASLHGLPCIECGLLTMTRRYDQRDRSSVLELFEKAATKPSSFCFSTTIISETPDQIQRPVFCMGRSIDSGKPCPDSIVGIFIFPNVH</sequence>
<dbReference type="AlphaFoldDB" id="A0A4S3ZRY9"/>
<evidence type="ECO:0000313" key="2">
    <source>
        <dbReference type="Proteomes" id="UP000310754"/>
    </source>
</evidence>
<keyword evidence="2" id="KW-1185">Reference proteome</keyword>
<proteinExistence type="predicted"/>
<gene>
    <name evidence="1" type="ORF">E6C51_15395</name>
</gene>